<comment type="subcellular location">
    <subcellularLocation>
        <location evidence="1">Membrane</location>
        <topology evidence="1">Multi-pass membrane protein</topology>
    </subcellularLocation>
</comment>
<evidence type="ECO:0000256" key="4">
    <source>
        <dbReference type="ARBA" id="ARBA00023136"/>
    </source>
</evidence>
<feature type="region of interest" description="Disordered" evidence="5">
    <location>
        <begin position="1"/>
        <end position="23"/>
    </location>
</feature>
<feature type="compositionally biased region" description="Pro residues" evidence="5">
    <location>
        <begin position="1"/>
        <end position="10"/>
    </location>
</feature>
<keyword evidence="9" id="KW-1185">Reference proteome</keyword>
<protein>
    <submittedName>
        <fullName evidence="8">TM2 domain-containing protein</fullName>
    </submittedName>
</protein>
<dbReference type="RefSeq" id="WP_323356591.1">
    <property type="nucleotide sequence ID" value="NZ_JAYGHY010000020.1"/>
</dbReference>
<proteinExistence type="predicted"/>
<name>A0ABU5SVN6_9CYAN</name>
<dbReference type="Pfam" id="PF05154">
    <property type="entry name" value="TM2"/>
    <property type="match status" value="1"/>
</dbReference>
<reference evidence="8 9" key="1">
    <citation type="submission" date="2023-12" db="EMBL/GenBank/DDBJ databases">
        <title>Baltic Sea Cyanobacteria.</title>
        <authorList>
            <person name="Delbaje E."/>
            <person name="Fewer D.P."/>
            <person name="Shishido T.K."/>
        </authorList>
    </citation>
    <scope>NUCLEOTIDE SEQUENCE [LARGE SCALE GENOMIC DNA]</scope>
    <source>
        <strain evidence="8 9">UHCC 0281</strain>
    </source>
</reference>
<evidence type="ECO:0000256" key="2">
    <source>
        <dbReference type="ARBA" id="ARBA00022692"/>
    </source>
</evidence>
<keyword evidence="4 6" id="KW-0472">Membrane</keyword>
<comment type="caution">
    <text evidence="8">The sequence shown here is derived from an EMBL/GenBank/DDBJ whole genome shotgun (WGS) entry which is preliminary data.</text>
</comment>
<keyword evidence="2 6" id="KW-0812">Transmembrane</keyword>
<dbReference type="PANTHER" id="PTHR21016:SF25">
    <property type="entry name" value="TM2 DOMAIN-CONTAINING PROTEIN DDB_G0277895-RELATED"/>
    <property type="match status" value="1"/>
</dbReference>
<accession>A0ABU5SVN6</accession>
<sequence length="177" mass="19237">MAARPTPGPVQSPEQRPAPSRPAGLALNRSAERRSVALSYLLWCTCLVGLCGLPRFYNRKPLSGTLWLLTFGLCGIGQLLDLVLVPDMVRQANQSLLLEEALAGSDTAAYPPIERQLLQLARRAGKAGFTLNDALLELHLPPQANSSVVSAEIEKLLISDLLDVGNDERGRVVYREP</sequence>
<gene>
    <name evidence="8" type="ORF">VB739_08180</name>
</gene>
<dbReference type="PANTHER" id="PTHR21016">
    <property type="entry name" value="BETA-AMYLOID BINDING PROTEIN-RELATED"/>
    <property type="match status" value="1"/>
</dbReference>
<keyword evidence="3 6" id="KW-1133">Transmembrane helix</keyword>
<dbReference type="EMBL" id="JAYGHY010000020">
    <property type="protein sequence ID" value="MEA5442526.1"/>
    <property type="molecule type" value="Genomic_DNA"/>
</dbReference>
<evidence type="ECO:0000256" key="5">
    <source>
        <dbReference type="SAM" id="MobiDB-lite"/>
    </source>
</evidence>
<feature type="transmembrane region" description="Helical" evidence="6">
    <location>
        <begin position="64"/>
        <end position="85"/>
    </location>
</feature>
<evidence type="ECO:0000256" key="1">
    <source>
        <dbReference type="ARBA" id="ARBA00004141"/>
    </source>
</evidence>
<dbReference type="InterPro" id="IPR007829">
    <property type="entry name" value="TM2"/>
</dbReference>
<feature type="transmembrane region" description="Helical" evidence="6">
    <location>
        <begin position="37"/>
        <end position="58"/>
    </location>
</feature>
<evidence type="ECO:0000259" key="7">
    <source>
        <dbReference type="Pfam" id="PF05154"/>
    </source>
</evidence>
<organism evidence="8 9">
    <name type="scientific">Cyanobium gracile UHCC 0281</name>
    <dbReference type="NCBI Taxonomy" id="3110309"/>
    <lineage>
        <taxon>Bacteria</taxon>
        <taxon>Bacillati</taxon>
        <taxon>Cyanobacteriota</taxon>
        <taxon>Cyanophyceae</taxon>
        <taxon>Synechococcales</taxon>
        <taxon>Prochlorococcaceae</taxon>
        <taxon>Cyanobium</taxon>
    </lineage>
</organism>
<evidence type="ECO:0000256" key="3">
    <source>
        <dbReference type="ARBA" id="ARBA00022989"/>
    </source>
</evidence>
<feature type="domain" description="TM2" evidence="7">
    <location>
        <begin position="33"/>
        <end position="83"/>
    </location>
</feature>
<dbReference type="InterPro" id="IPR050932">
    <property type="entry name" value="TM2D1-3-like"/>
</dbReference>
<evidence type="ECO:0000256" key="6">
    <source>
        <dbReference type="SAM" id="Phobius"/>
    </source>
</evidence>
<dbReference type="Proteomes" id="UP001302329">
    <property type="component" value="Unassembled WGS sequence"/>
</dbReference>
<evidence type="ECO:0000313" key="9">
    <source>
        <dbReference type="Proteomes" id="UP001302329"/>
    </source>
</evidence>
<evidence type="ECO:0000313" key="8">
    <source>
        <dbReference type="EMBL" id="MEA5442526.1"/>
    </source>
</evidence>